<comment type="caution">
    <text evidence="1">The sequence shown here is derived from an EMBL/GenBank/DDBJ whole genome shotgun (WGS) entry which is preliminary data.</text>
</comment>
<reference evidence="1" key="1">
    <citation type="journal article" date="2014" name="Front. Microbiol.">
        <title>High frequency of phylogenetically diverse reductive dehalogenase-homologous genes in deep subseafloor sedimentary metagenomes.</title>
        <authorList>
            <person name="Kawai M."/>
            <person name="Futagami T."/>
            <person name="Toyoda A."/>
            <person name="Takaki Y."/>
            <person name="Nishi S."/>
            <person name="Hori S."/>
            <person name="Arai W."/>
            <person name="Tsubouchi T."/>
            <person name="Morono Y."/>
            <person name="Uchiyama I."/>
            <person name="Ito T."/>
            <person name="Fujiyama A."/>
            <person name="Inagaki F."/>
            <person name="Takami H."/>
        </authorList>
    </citation>
    <scope>NUCLEOTIDE SEQUENCE</scope>
    <source>
        <strain evidence="1">Expedition CK06-06</strain>
    </source>
</reference>
<feature type="non-terminal residue" evidence="1">
    <location>
        <position position="136"/>
    </location>
</feature>
<protein>
    <submittedName>
        <fullName evidence="1">Uncharacterized protein</fullName>
    </submittedName>
</protein>
<sequence>MLDKDQIFKAEEIIVNYDLDILSALKKKTALNIEDITLVKPQMTLVRDNQGVFDFIEKFNFNSDNLSIIVKRVNFQDGNLDYIDFQTTKENGLLTKAKSLNGYFYLENLPKVEFDCSAVREEDNTPIALEGYFFTD</sequence>
<proteinExistence type="predicted"/>
<name>X1E8G9_9ZZZZ</name>
<accession>X1E8G9</accession>
<organism evidence="1">
    <name type="scientific">marine sediment metagenome</name>
    <dbReference type="NCBI Taxonomy" id="412755"/>
    <lineage>
        <taxon>unclassified sequences</taxon>
        <taxon>metagenomes</taxon>
        <taxon>ecological metagenomes</taxon>
    </lineage>
</organism>
<evidence type="ECO:0000313" key="1">
    <source>
        <dbReference type="EMBL" id="GAH16675.1"/>
    </source>
</evidence>
<gene>
    <name evidence="1" type="ORF">S01H4_56875</name>
</gene>
<dbReference type="EMBL" id="BART01033008">
    <property type="protein sequence ID" value="GAH16675.1"/>
    <property type="molecule type" value="Genomic_DNA"/>
</dbReference>
<dbReference type="AlphaFoldDB" id="X1E8G9"/>